<sequence>MEKNSILDFYNELSETYHLIFHDWYRAIHWQGDFFNDFIRSQYRHEGDGLIKLLDASCGIGTQSLGLAQHEFAVTATDLSAKSVERAAREAEKAGVHIEFGTADFRSLEQDVPGQFEVVLSADNAIPHLLTDEDLKAACRNLYSKVLNNGLLIISMRDYDNEIKDKQRATSPRVMDEGKRIAFQVWDWMEDKNFYITNQFIMQEIDGVWQTEVNKTSYRALLRHELSEFLSDAGFTDIKWHMPSESGYYQPIVTAKKLEIK</sequence>
<dbReference type="Pfam" id="PF13649">
    <property type="entry name" value="Methyltransf_25"/>
    <property type="match status" value="1"/>
</dbReference>
<organism evidence="5 6">
    <name type="scientific">Paenibacillus dokdonensis</name>
    <dbReference type="NCBI Taxonomy" id="2567944"/>
    <lineage>
        <taxon>Bacteria</taxon>
        <taxon>Bacillati</taxon>
        <taxon>Bacillota</taxon>
        <taxon>Bacilli</taxon>
        <taxon>Bacillales</taxon>
        <taxon>Paenibacillaceae</taxon>
        <taxon>Paenibacillus</taxon>
    </lineage>
</organism>
<keyword evidence="6" id="KW-1185">Reference proteome</keyword>
<dbReference type="Gene3D" id="2.20.25.110">
    <property type="entry name" value="S-adenosyl-L-methionine-dependent methyltransferases"/>
    <property type="match status" value="1"/>
</dbReference>
<evidence type="ECO:0000256" key="3">
    <source>
        <dbReference type="ARBA" id="ARBA00022691"/>
    </source>
</evidence>
<accession>A0ABU6GFH5</accession>
<dbReference type="CDD" id="cd02440">
    <property type="entry name" value="AdoMet_MTases"/>
    <property type="match status" value="1"/>
</dbReference>
<gene>
    <name evidence="5" type="ORF">P4H66_01215</name>
</gene>
<evidence type="ECO:0000256" key="2">
    <source>
        <dbReference type="ARBA" id="ARBA00022679"/>
    </source>
</evidence>
<comment type="caution">
    <text evidence="5">The sequence shown here is derived from an EMBL/GenBank/DDBJ whole genome shotgun (WGS) entry which is preliminary data.</text>
</comment>
<evidence type="ECO:0000256" key="1">
    <source>
        <dbReference type="ARBA" id="ARBA00022603"/>
    </source>
</evidence>
<dbReference type="Gene3D" id="3.40.50.150">
    <property type="entry name" value="Vaccinia Virus protein VP39"/>
    <property type="match status" value="1"/>
</dbReference>
<dbReference type="InterPro" id="IPR014369">
    <property type="entry name" value="Gly/Sar_N_MeTrfase"/>
</dbReference>
<dbReference type="RefSeq" id="WP_326085122.1">
    <property type="nucleotide sequence ID" value="NZ_JARLKZ010000002.1"/>
</dbReference>
<dbReference type="PANTHER" id="PTHR16458:SF2">
    <property type="entry name" value="GLYCINE N-METHYLTRANSFERASE"/>
    <property type="match status" value="1"/>
</dbReference>
<dbReference type="InterPro" id="IPR041698">
    <property type="entry name" value="Methyltransf_25"/>
</dbReference>
<dbReference type="EMBL" id="JARLKZ010000002">
    <property type="protein sequence ID" value="MEC0238490.1"/>
    <property type="molecule type" value="Genomic_DNA"/>
</dbReference>
<dbReference type="PANTHER" id="PTHR16458">
    <property type="entry name" value="GLYCINE N-METHYLTRANSFERASE"/>
    <property type="match status" value="1"/>
</dbReference>
<dbReference type="Proteomes" id="UP001344632">
    <property type="component" value="Unassembled WGS sequence"/>
</dbReference>
<feature type="domain" description="Methyltransferase" evidence="4">
    <location>
        <begin position="54"/>
        <end position="146"/>
    </location>
</feature>
<evidence type="ECO:0000313" key="5">
    <source>
        <dbReference type="EMBL" id="MEC0238490.1"/>
    </source>
</evidence>
<protein>
    <submittedName>
        <fullName evidence="5">Class I SAM-dependent methyltransferase</fullName>
    </submittedName>
</protein>
<evidence type="ECO:0000313" key="6">
    <source>
        <dbReference type="Proteomes" id="UP001344632"/>
    </source>
</evidence>
<proteinExistence type="predicted"/>
<reference evidence="5 6" key="1">
    <citation type="submission" date="2023-03" db="EMBL/GenBank/DDBJ databases">
        <title>Bacillus Genome Sequencing.</title>
        <authorList>
            <person name="Dunlap C."/>
        </authorList>
    </citation>
    <scope>NUCLEOTIDE SEQUENCE [LARGE SCALE GENOMIC DNA]</scope>
    <source>
        <strain evidence="5 6">BD-525</strain>
    </source>
</reference>
<dbReference type="InterPro" id="IPR029063">
    <property type="entry name" value="SAM-dependent_MTases_sf"/>
</dbReference>
<dbReference type="GO" id="GO:0008168">
    <property type="term" value="F:methyltransferase activity"/>
    <property type="evidence" value="ECO:0007669"/>
    <property type="project" value="UniProtKB-KW"/>
</dbReference>
<dbReference type="GO" id="GO:0032259">
    <property type="term" value="P:methylation"/>
    <property type="evidence" value="ECO:0007669"/>
    <property type="project" value="UniProtKB-KW"/>
</dbReference>
<keyword evidence="2" id="KW-0808">Transferase</keyword>
<name>A0ABU6GFH5_9BACL</name>
<keyword evidence="3" id="KW-0949">S-adenosyl-L-methionine</keyword>
<evidence type="ECO:0000259" key="4">
    <source>
        <dbReference type="Pfam" id="PF13649"/>
    </source>
</evidence>
<keyword evidence="1 5" id="KW-0489">Methyltransferase</keyword>
<dbReference type="SUPFAM" id="SSF53335">
    <property type="entry name" value="S-adenosyl-L-methionine-dependent methyltransferases"/>
    <property type="match status" value="1"/>
</dbReference>